<keyword evidence="1" id="KW-0805">Transcription regulation</keyword>
<dbReference type="InterPro" id="IPR035418">
    <property type="entry name" value="AraC-bd_2"/>
</dbReference>
<dbReference type="InterPro" id="IPR009057">
    <property type="entry name" value="Homeodomain-like_sf"/>
</dbReference>
<dbReference type="InterPro" id="IPR020449">
    <property type="entry name" value="Tscrpt_reg_AraC-type_HTH"/>
</dbReference>
<dbReference type="GO" id="GO:0003700">
    <property type="term" value="F:DNA-binding transcription factor activity"/>
    <property type="evidence" value="ECO:0007669"/>
    <property type="project" value="InterPro"/>
</dbReference>
<sequence length="306" mass="33697">MHVSSCARQTSDFDKWISNINDICGPFLANTVGSDFSGSVEKVGGWLDMSRVNIQGADLYRTSKEIHKSGIPDFFCVFQILGHSLVEQVGNRSSLTSGDVVLVDSALPFRFSYQEPSQQISLILPRQIIERILNLSKVELGVKIPSNSHIARFASKLVIEASLHENLDQEEGAAILDSLATLIKPSVLKSVRTSDPHDKMFRAASEFVKANIGEPGLNAYMVANSVGTSVRSLHRAFSGHSITLSEYVKVQRLEMCANYIKAHNGRLNLTEVVYKYGFGSSSYFSTAFKGHFGMTPSDFKKYCSLG</sequence>
<evidence type="ECO:0000259" key="4">
    <source>
        <dbReference type="PROSITE" id="PS01124"/>
    </source>
</evidence>
<dbReference type="AlphaFoldDB" id="A0A831R2T4"/>
<comment type="caution">
    <text evidence="5">The sequence shown here is derived from an EMBL/GenBank/DDBJ whole genome shotgun (WGS) entry which is preliminary data.</text>
</comment>
<protein>
    <submittedName>
        <fullName evidence="5">Transcriptional regulator FeaR</fullName>
    </submittedName>
</protein>
<dbReference type="Proteomes" id="UP000885748">
    <property type="component" value="Unassembled WGS sequence"/>
</dbReference>
<dbReference type="Pfam" id="PF14525">
    <property type="entry name" value="AraC_binding_2"/>
    <property type="match status" value="1"/>
</dbReference>
<dbReference type="Gene3D" id="1.10.10.60">
    <property type="entry name" value="Homeodomain-like"/>
    <property type="match status" value="1"/>
</dbReference>
<dbReference type="PROSITE" id="PS01124">
    <property type="entry name" value="HTH_ARAC_FAMILY_2"/>
    <property type="match status" value="1"/>
</dbReference>
<feature type="domain" description="HTH araC/xylS-type" evidence="4">
    <location>
        <begin position="202"/>
        <end position="302"/>
    </location>
</feature>
<gene>
    <name evidence="5" type="primary">feaR</name>
    <name evidence="5" type="ORF">ENI00_02155</name>
</gene>
<dbReference type="InterPro" id="IPR018060">
    <property type="entry name" value="HTH_AraC"/>
</dbReference>
<dbReference type="SMART" id="SM00342">
    <property type="entry name" value="HTH_ARAC"/>
    <property type="match status" value="1"/>
</dbReference>
<dbReference type="PANTHER" id="PTHR43280">
    <property type="entry name" value="ARAC-FAMILY TRANSCRIPTIONAL REGULATOR"/>
    <property type="match status" value="1"/>
</dbReference>
<dbReference type="GO" id="GO:0043565">
    <property type="term" value="F:sequence-specific DNA binding"/>
    <property type="evidence" value="ECO:0007669"/>
    <property type="project" value="InterPro"/>
</dbReference>
<dbReference type="NCBIfam" id="NF007243">
    <property type="entry name" value="PRK09685.1"/>
    <property type="match status" value="1"/>
</dbReference>
<name>A0A831R2T4_9GAMM</name>
<evidence type="ECO:0000256" key="1">
    <source>
        <dbReference type="ARBA" id="ARBA00023015"/>
    </source>
</evidence>
<keyword evidence="2" id="KW-0238">DNA-binding</keyword>
<proteinExistence type="predicted"/>
<dbReference type="PANTHER" id="PTHR43280:SF28">
    <property type="entry name" value="HTH-TYPE TRANSCRIPTIONAL ACTIVATOR RHAS"/>
    <property type="match status" value="1"/>
</dbReference>
<organism evidence="5">
    <name type="scientific">Marinobacter antarcticus</name>
    <dbReference type="NCBI Taxonomy" id="564117"/>
    <lineage>
        <taxon>Bacteria</taxon>
        <taxon>Pseudomonadati</taxon>
        <taxon>Pseudomonadota</taxon>
        <taxon>Gammaproteobacteria</taxon>
        <taxon>Pseudomonadales</taxon>
        <taxon>Marinobacteraceae</taxon>
        <taxon>Marinobacter</taxon>
    </lineage>
</organism>
<evidence type="ECO:0000256" key="3">
    <source>
        <dbReference type="ARBA" id="ARBA00023163"/>
    </source>
</evidence>
<reference evidence="5" key="1">
    <citation type="journal article" date="2020" name="mSystems">
        <title>Genome- and Community-Level Interaction Insights into Carbon Utilization and Element Cycling Functions of Hydrothermarchaeota in Hydrothermal Sediment.</title>
        <authorList>
            <person name="Zhou Z."/>
            <person name="Liu Y."/>
            <person name="Xu W."/>
            <person name="Pan J."/>
            <person name="Luo Z.H."/>
            <person name="Li M."/>
        </authorList>
    </citation>
    <scope>NUCLEOTIDE SEQUENCE [LARGE SCALE GENOMIC DNA]</scope>
    <source>
        <strain evidence="5">HyVt-357</strain>
    </source>
</reference>
<evidence type="ECO:0000313" key="5">
    <source>
        <dbReference type="EMBL" id="HEA51129.1"/>
    </source>
</evidence>
<dbReference type="EMBL" id="DRGY01000019">
    <property type="protein sequence ID" value="HEA51129.1"/>
    <property type="molecule type" value="Genomic_DNA"/>
</dbReference>
<dbReference type="SUPFAM" id="SSF46689">
    <property type="entry name" value="Homeodomain-like"/>
    <property type="match status" value="1"/>
</dbReference>
<keyword evidence="3" id="KW-0804">Transcription</keyword>
<accession>A0A831R2T4</accession>
<evidence type="ECO:0000256" key="2">
    <source>
        <dbReference type="ARBA" id="ARBA00023125"/>
    </source>
</evidence>
<dbReference type="PRINTS" id="PR00032">
    <property type="entry name" value="HTHARAC"/>
</dbReference>
<dbReference type="Pfam" id="PF12833">
    <property type="entry name" value="HTH_18"/>
    <property type="match status" value="1"/>
</dbReference>